<keyword evidence="1" id="KW-0479">Metal-binding</keyword>
<dbReference type="AlphaFoldDB" id="A0AAW0QET6"/>
<keyword evidence="4" id="KW-0862">Zinc</keyword>
<dbReference type="Pfam" id="PF00096">
    <property type="entry name" value="zf-C2H2"/>
    <property type="match status" value="3"/>
</dbReference>
<keyword evidence="5" id="KW-0539">Nucleus</keyword>
<comment type="caution">
    <text evidence="9">The sequence shown here is derived from an EMBL/GenBank/DDBJ whole genome shotgun (WGS) entry which is preliminary data.</text>
</comment>
<dbReference type="PROSITE" id="PS50157">
    <property type="entry name" value="ZINC_FINGER_C2H2_2"/>
    <property type="match status" value="4"/>
</dbReference>
<feature type="domain" description="C2H2-type" evidence="8">
    <location>
        <begin position="420"/>
        <end position="449"/>
    </location>
</feature>
<dbReference type="InterPro" id="IPR013087">
    <property type="entry name" value="Znf_C2H2_type"/>
</dbReference>
<evidence type="ECO:0000256" key="5">
    <source>
        <dbReference type="ARBA" id="ARBA00023242"/>
    </source>
</evidence>
<gene>
    <name evidence="9" type="ORF">PG999_013284</name>
</gene>
<protein>
    <recommendedName>
        <fullName evidence="8">C2H2-type domain-containing protein</fullName>
    </recommendedName>
</protein>
<dbReference type="GO" id="GO:0000978">
    <property type="term" value="F:RNA polymerase II cis-regulatory region sequence-specific DNA binding"/>
    <property type="evidence" value="ECO:0007669"/>
    <property type="project" value="UniProtKB-ARBA"/>
</dbReference>
<keyword evidence="10" id="KW-1185">Reference proteome</keyword>
<dbReference type="Pfam" id="PF13912">
    <property type="entry name" value="zf-C2H2_6"/>
    <property type="match status" value="1"/>
</dbReference>
<dbReference type="SUPFAM" id="SSF57667">
    <property type="entry name" value="beta-beta-alpha zinc fingers"/>
    <property type="match status" value="2"/>
</dbReference>
<evidence type="ECO:0000256" key="1">
    <source>
        <dbReference type="ARBA" id="ARBA00022723"/>
    </source>
</evidence>
<evidence type="ECO:0000256" key="3">
    <source>
        <dbReference type="ARBA" id="ARBA00022771"/>
    </source>
</evidence>
<evidence type="ECO:0000259" key="8">
    <source>
        <dbReference type="PROSITE" id="PS50157"/>
    </source>
</evidence>
<feature type="domain" description="C2H2-type" evidence="8">
    <location>
        <begin position="392"/>
        <end position="419"/>
    </location>
</feature>
<evidence type="ECO:0000313" key="9">
    <source>
        <dbReference type="EMBL" id="KAK8095262.1"/>
    </source>
</evidence>
<keyword evidence="3 6" id="KW-0863">Zinc-finger</keyword>
<feature type="compositionally biased region" description="Basic residues" evidence="7">
    <location>
        <begin position="449"/>
        <end position="459"/>
    </location>
</feature>
<dbReference type="EMBL" id="JAQQWP010000011">
    <property type="protein sequence ID" value="KAK8095262.1"/>
    <property type="molecule type" value="Genomic_DNA"/>
</dbReference>
<dbReference type="Proteomes" id="UP001392437">
    <property type="component" value="Unassembled WGS sequence"/>
</dbReference>
<evidence type="ECO:0000256" key="4">
    <source>
        <dbReference type="ARBA" id="ARBA00022833"/>
    </source>
</evidence>
<proteinExistence type="predicted"/>
<evidence type="ECO:0000313" key="10">
    <source>
        <dbReference type="Proteomes" id="UP001392437"/>
    </source>
</evidence>
<evidence type="ECO:0000256" key="6">
    <source>
        <dbReference type="PROSITE-ProRule" id="PRU00042"/>
    </source>
</evidence>
<feature type="region of interest" description="Disordered" evidence="7">
    <location>
        <begin position="443"/>
        <end position="467"/>
    </location>
</feature>
<organism evidence="9 10">
    <name type="scientific">Apiospora kogelbergensis</name>
    <dbReference type="NCBI Taxonomy" id="1337665"/>
    <lineage>
        <taxon>Eukaryota</taxon>
        <taxon>Fungi</taxon>
        <taxon>Dikarya</taxon>
        <taxon>Ascomycota</taxon>
        <taxon>Pezizomycotina</taxon>
        <taxon>Sordariomycetes</taxon>
        <taxon>Xylariomycetidae</taxon>
        <taxon>Amphisphaeriales</taxon>
        <taxon>Apiosporaceae</taxon>
        <taxon>Apiospora</taxon>
    </lineage>
</organism>
<dbReference type="SMART" id="SM00355">
    <property type="entry name" value="ZnF_C2H2"/>
    <property type="match status" value="4"/>
</dbReference>
<dbReference type="GO" id="GO:0008270">
    <property type="term" value="F:zinc ion binding"/>
    <property type="evidence" value="ECO:0007669"/>
    <property type="project" value="UniProtKB-KW"/>
</dbReference>
<evidence type="ECO:0000256" key="2">
    <source>
        <dbReference type="ARBA" id="ARBA00022737"/>
    </source>
</evidence>
<feature type="domain" description="C2H2-type" evidence="8">
    <location>
        <begin position="334"/>
        <end position="361"/>
    </location>
</feature>
<sequence>MNDPIDVIDHYYGLDSMSADLKSPFDEPNTTANDNMFAADDYLLDLGPFSGPDFSGGIQHPHDDGCAIRCPEDSNSSLNYRGAAPLCRHYTPKVGRIYPVNGQLDLEQIMDWTSHDHKQESDDGFKFFHGYGAESSGTGCQGICCPSSCTLPQCTGANQDCTTEDKCSQISCLDSDHCTPACDDEDCADSGSPCNDPNCFDTEQTATLGTMWDHHQQWCDFDYLSTTQFFPHAQQCNHTNTEHSVALTLGHLRDPGPQDQPQDPSLIQFGCPIFGQSGSLEKVCGVTQPATSMLEPPPLCPDVANGSPDTLRASIPPKPGKQNPAEKDVDVKPFQCKTCGDGFSARQALEQHERCHSGAKPYLCDLPGCDKAFKQKSALTMHKRTHTGEKPLRCDVCNKAFGESSNLSKHRKIHSPGNKMKCTEPGCDKEFIRADQLRRHLETHEKKKEARQKKTKIRNKSVPNEDDASKVAMVASEQYQLPLPIIGMPLG</sequence>
<dbReference type="InterPro" id="IPR036236">
    <property type="entry name" value="Znf_C2H2_sf"/>
</dbReference>
<dbReference type="FunFam" id="3.30.160.60:FF:000072">
    <property type="entry name" value="zinc finger protein 143 isoform X1"/>
    <property type="match status" value="1"/>
</dbReference>
<dbReference type="FunFam" id="3.30.160.60:FF:000557">
    <property type="entry name" value="zinc finger and SCAN domain-containing protein 29"/>
    <property type="match status" value="1"/>
</dbReference>
<evidence type="ECO:0000256" key="7">
    <source>
        <dbReference type="SAM" id="MobiDB-lite"/>
    </source>
</evidence>
<dbReference type="Gene3D" id="3.30.160.60">
    <property type="entry name" value="Classic Zinc Finger"/>
    <property type="match status" value="4"/>
</dbReference>
<feature type="domain" description="C2H2-type" evidence="8">
    <location>
        <begin position="362"/>
        <end position="391"/>
    </location>
</feature>
<accession>A0AAW0QET6</accession>
<keyword evidence="2" id="KW-0677">Repeat</keyword>
<dbReference type="InterPro" id="IPR050826">
    <property type="entry name" value="Krueppel_C2H2_ZnFinger"/>
</dbReference>
<dbReference type="GO" id="GO:0000981">
    <property type="term" value="F:DNA-binding transcription factor activity, RNA polymerase II-specific"/>
    <property type="evidence" value="ECO:0007669"/>
    <property type="project" value="UniProtKB-ARBA"/>
</dbReference>
<dbReference type="PROSITE" id="PS00028">
    <property type="entry name" value="ZINC_FINGER_C2H2_1"/>
    <property type="match status" value="4"/>
</dbReference>
<reference evidence="9 10" key="1">
    <citation type="submission" date="2023-01" db="EMBL/GenBank/DDBJ databases">
        <title>Analysis of 21 Apiospora genomes using comparative genomics revels a genus with tremendous synthesis potential of carbohydrate active enzymes and secondary metabolites.</title>
        <authorList>
            <person name="Sorensen T."/>
        </authorList>
    </citation>
    <scope>NUCLEOTIDE SEQUENCE [LARGE SCALE GENOMIC DNA]</scope>
    <source>
        <strain evidence="9 10">CBS 117206</strain>
    </source>
</reference>
<dbReference type="PANTHER" id="PTHR24377">
    <property type="entry name" value="IP01015P-RELATED"/>
    <property type="match status" value="1"/>
</dbReference>
<feature type="region of interest" description="Disordered" evidence="7">
    <location>
        <begin position="307"/>
        <end position="327"/>
    </location>
</feature>
<name>A0AAW0QET6_9PEZI</name>